<evidence type="ECO:0000256" key="3">
    <source>
        <dbReference type="ARBA" id="ARBA00022664"/>
    </source>
</evidence>
<keyword evidence="5 9" id="KW-0694">RNA-binding</keyword>
<dbReference type="GO" id="GO:0005681">
    <property type="term" value="C:spliceosomal complex"/>
    <property type="evidence" value="ECO:0007669"/>
    <property type="project" value="UniProtKB-UniRule"/>
</dbReference>
<organism evidence="12 13">
    <name type="scientific">Rousettus aegyptiacus</name>
    <name type="common">Egyptian fruit bat</name>
    <name type="synonym">Pteropus aegyptiacus</name>
    <dbReference type="NCBI Taxonomy" id="9407"/>
    <lineage>
        <taxon>Eukaryota</taxon>
        <taxon>Metazoa</taxon>
        <taxon>Chordata</taxon>
        <taxon>Craniata</taxon>
        <taxon>Vertebrata</taxon>
        <taxon>Euteleostomi</taxon>
        <taxon>Mammalia</taxon>
        <taxon>Eutheria</taxon>
        <taxon>Laurasiatheria</taxon>
        <taxon>Chiroptera</taxon>
        <taxon>Yinpterochiroptera</taxon>
        <taxon>Pteropodoidea</taxon>
        <taxon>Pteropodidae</taxon>
        <taxon>Rousettinae</taxon>
        <taxon>Rousettus</taxon>
    </lineage>
</organism>
<feature type="compositionally biased region" description="Polar residues" evidence="10">
    <location>
        <begin position="68"/>
        <end position="78"/>
    </location>
</feature>
<comment type="caution">
    <text evidence="12">The sequence shown here is derived from an EMBL/GenBank/DDBJ whole genome shotgun (WGS) entry which is preliminary data.</text>
</comment>
<evidence type="ECO:0000256" key="9">
    <source>
        <dbReference type="RuleBase" id="RU365049"/>
    </source>
</evidence>
<dbReference type="InterPro" id="IPR010920">
    <property type="entry name" value="LSM_dom_sf"/>
</dbReference>
<comment type="similarity">
    <text evidence="2 9">Belongs to the snRNP Sm proteins family.</text>
</comment>
<evidence type="ECO:0000256" key="7">
    <source>
        <dbReference type="ARBA" id="ARBA00023242"/>
    </source>
</evidence>
<comment type="subcellular location">
    <subcellularLocation>
        <location evidence="1 9">Nucleus</location>
    </subcellularLocation>
</comment>
<comment type="function">
    <text evidence="9">Binds specifically to the 3'-terminal U-tract of U6 snRNA.</text>
</comment>
<dbReference type="Gene3D" id="2.30.30.100">
    <property type="match status" value="1"/>
</dbReference>
<dbReference type="SMART" id="SM00651">
    <property type="entry name" value="Sm"/>
    <property type="match status" value="1"/>
</dbReference>
<name>A0A7J8BTP7_ROUAE</name>
<protein>
    <recommendedName>
        <fullName evidence="9">U6 snRNA-associated Sm-like protein LSm4</fullName>
    </recommendedName>
</protein>
<sequence length="153" mass="17189">MLPLSLLKTAQNHPMLVELKNGETYNGHLVSCDNWMNINLREVICTSRVCLAAGAEAGSQAQEEVSQKRSQVGRQANSEPALHPPETELPEAAFLLQSMSLFRMERGRRWGNPPCRTFCDPPLYVKSCLFFWPALLQLEILLSVFGFVKTQPT</sequence>
<dbReference type="AlphaFoldDB" id="A0A7J8BTP7"/>
<keyword evidence="3 9" id="KW-0507">mRNA processing</keyword>
<evidence type="ECO:0000259" key="11">
    <source>
        <dbReference type="PROSITE" id="PS52002"/>
    </source>
</evidence>
<dbReference type="InterPro" id="IPR047575">
    <property type="entry name" value="Sm"/>
</dbReference>
<accession>A0A7J8BTP7</accession>
<evidence type="ECO:0000256" key="2">
    <source>
        <dbReference type="ARBA" id="ARBA00006850"/>
    </source>
</evidence>
<dbReference type="GO" id="GO:0000956">
    <property type="term" value="P:nuclear-transcribed mRNA catabolic process"/>
    <property type="evidence" value="ECO:0007669"/>
    <property type="project" value="UniProtKB-UniRule"/>
</dbReference>
<keyword evidence="13" id="KW-1185">Reference proteome</keyword>
<dbReference type="GO" id="GO:0003723">
    <property type="term" value="F:RNA binding"/>
    <property type="evidence" value="ECO:0007669"/>
    <property type="project" value="UniProtKB-KW"/>
</dbReference>
<gene>
    <name evidence="9" type="primary">LSM4</name>
    <name evidence="12" type="ORF">HJG63_012776</name>
</gene>
<keyword evidence="8 9" id="KW-0687">Ribonucleoprotein</keyword>
<evidence type="ECO:0000256" key="6">
    <source>
        <dbReference type="ARBA" id="ARBA00023187"/>
    </source>
</evidence>
<dbReference type="InterPro" id="IPR027141">
    <property type="entry name" value="LSm4/Sm_D1/D3"/>
</dbReference>
<proteinExistence type="inferred from homology"/>
<dbReference type="CDD" id="cd01723">
    <property type="entry name" value="LSm4"/>
    <property type="match status" value="1"/>
</dbReference>
<dbReference type="EMBL" id="JACASE010000016">
    <property type="protein sequence ID" value="KAF6401660.1"/>
    <property type="molecule type" value="Genomic_DNA"/>
</dbReference>
<evidence type="ECO:0000256" key="8">
    <source>
        <dbReference type="ARBA" id="ARBA00023274"/>
    </source>
</evidence>
<dbReference type="Proteomes" id="UP000593571">
    <property type="component" value="Unassembled WGS sequence"/>
</dbReference>
<evidence type="ECO:0000256" key="4">
    <source>
        <dbReference type="ARBA" id="ARBA00022728"/>
    </source>
</evidence>
<keyword evidence="6 9" id="KW-0508">mRNA splicing</keyword>
<dbReference type="PROSITE" id="PS52002">
    <property type="entry name" value="SM"/>
    <property type="match status" value="1"/>
</dbReference>
<feature type="region of interest" description="Disordered" evidence="10">
    <location>
        <begin position="58"/>
        <end position="85"/>
    </location>
</feature>
<feature type="domain" description="Sm" evidence="11">
    <location>
        <begin position="2"/>
        <end position="65"/>
    </location>
</feature>
<keyword evidence="4 9" id="KW-0747">Spliceosome</keyword>
<dbReference type="Pfam" id="PF01423">
    <property type="entry name" value="LSM"/>
    <property type="match status" value="1"/>
</dbReference>
<comment type="subunit">
    <text evidence="9">LSm subunits form a heteromer with a doughnut shape.</text>
</comment>
<dbReference type="InterPro" id="IPR034101">
    <property type="entry name" value="Lsm4"/>
</dbReference>
<dbReference type="GO" id="GO:0000398">
    <property type="term" value="P:mRNA splicing, via spliceosome"/>
    <property type="evidence" value="ECO:0007669"/>
    <property type="project" value="InterPro"/>
</dbReference>
<evidence type="ECO:0000256" key="1">
    <source>
        <dbReference type="ARBA" id="ARBA00004123"/>
    </source>
</evidence>
<evidence type="ECO:0000256" key="10">
    <source>
        <dbReference type="SAM" id="MobiDB-lite"/>
    </source>
</evidence>
<reference evidence="12 13" key="1">
    <citation type="journal article" date="2020" name="Nature">
        <title>Six reference-quality genomes reveal evolution of bat adaptations.</title>
        <authorList>
            <person name="Jebb D."/>
            <person name="Huang Z."/>
            <person name="Pippel M."/>
            <person name="Hughes G.M."/>
            <person name="Lavrichenko K."/>
            <person name="Devanna P."/>
            <person name="Winkler S."/>
            <person name="Jermiin L.S."/>
            <person name="Skirmuntt E.C."/>
            <person name="Katzourakis A."/>
            <person name="Burkitt-Gray L."/>
            <person name="Ray D.A."/>
            <person name="Sullivan K.A.M."/>
            <person name="Roscito J.G."/>
            <person name="Kirilenko B.M."/>
            <person name="Davalos L.M."/>
            <person name="Corthals A.P."/>
            <person name="Power M.L."/>
            <person name="Jones G."/>
            <person name="Ransome R.D."/>
            <person name="Dechmann D.K.N."/>
            <person name="Locatelli A.G."/>
            <person name="Puechmaille S.J."/>
            <person name="Fedrigo O."/>
            <person name="Jarvis E.D."/>
            <person name="Hiller M."/>
            <person name="Vernes S.C."/>
            <person name="Myers E.W."/>
            <person name="Teeling E.C."/>
        </authorList>
    </citation>
    <scope>NUCLEOTIDE SEQUENCE [LARGE SCALE GENOMIC DNA]</scope>
    <source>
        <strain evidence="12">MRouAeg1</strain>
        <tissue evidence="12">Muscle</tissue>
    </source>
</reference>
<dbReference type="SUPFAM" id="SSF50182">
    <property type="entry name" value="Sm-like ribonucleoproteins"/>
    <property type="match status" value="1"/>
</dbReference>
<keyword evidence="7 9" id="KW-0539">Nucleus</keyword>
<evidence type="ECO:0000256" key="5">
    <source>
        <dbReference type="ARBA" id="ARBA00022884"/>
    </source>
</evidence>
<evidence type="ECO:0000313" key="13">
    <source>
        <dbReference type="Proteomes" id="UP000593571"/>
    </source>
</evidence>
<dbReference type="PANTHER" id="PTHR23338">
    <property type="entry name" value="SMALL NUCLEAR RIBONUCLEOPROTEIN SM"/>
    <property type="match status" value="1"/>
</dbReference>
<dbReference type="InterPro" id="IPR001163">
    <property type="entry name" value="Sm_dom_euk/arc"/>
</dbReference>
<evidence type="ECO:0000313" key="12">
    <source>
        <dbReference type="EMBL" id="KAF6401660.1"/>
    </source>
</evidence>